<dbReference type="InterPro" id="IPR032466">
    <property type="entry name" value="Metal_Hydrolase"/>
</dbReference>
<dbReference type="HOGENOM" id="CLU_059515_0_0_6"/>
<dbReference type="EMBL" id="AM286690">
    <property type="protein sequence ID" value="CAL16952.1"/>
    <property type="molecule type" value="Genomic_DNA"/>
</dbReference>
<dbReference type="SUPFAM" id="SSF51556">
    <property type="entry name" value="Metallo-dependent hydrolases"/>
    <property type="match status" value="1"/>
</dbReference>
<name>Q0VPE6_ALCBS</name>
<evidence type="ECO:0000256" key="1">
    <source>
        <dbReference type="SAM" id="SignalP"/>
    </source>
</evidence>
<keyword evidence="4" id="KW-1185">Reference proteome</keyword>
<dbReference type="PROSITE" id="PS51257">
    <property type="entry name" value="PROKAR_LIPOPROTEIN"/>
    <property type="match status" value="1"/>
</dbReference>
<protein>
    <recommendedName>
        <fullName evidence="2">Amidohydrolase-related domain-containing protein</fullName>
    </recommendedName>
</protein>
<accession>Q0VPE6</accession>
<dbReference type="KEGG" id="abo:ABO_1504"/>
<evidence type="ECO:0000313" key="4">
    <source>
        <dbReference type="Proteomes" id="UP000008871"/>
    </source>
</evidence>
<proteinExistence type="predicted"/>
<feature type="domain" description="Amidohydrolase-related" evidence="2">
    <location>
        <begin position="109"/>
        <end position="303"/>
    </location>
</feature>
<sequence length="351" mass="39112">MDWECRMVNRVKVLGASVLLALVAGGCASAATAGQRQWTDAHLHYVDFMQESEGPQAMMAAMDDAGVERAWVFGLPVMKKWQAEAPRRPRYYLGDEAPLYYYSATDDIVAQAVLSLPKDQQARLQPFISGFNPTDMHAAEQIERLIERYPGFWQGVGEILTRHDQLTAWTEGETPRANHPALMRVYAMAGRYDLPVLLHSNLTSLREETPIYLGELEEALDAHPGTRFLLAHAGTSGGIEERQGPLGTLPPILRALLSRYDNLFIDLSWSVKDHYLIDDGEPNEEWLTLIREFPNRFTLGTDLVGHFDSMGKVMEEYDPLLDALPKKVAQQLSHGTADGLVPPKGATKSAP</sequence>
<dbReference type="STRING" id="393595.ABO_1504"/>
<reference evidence="3 4" key="1">
    <citation type="journal article" date="2006" name="Nat. Biotechnol.">
        <title>Genome sequence of the ubiquitous hydrocarbon-degrading marine bacterium Alcanivorax borkumensis.</title>
        <authorList>
            <person name="Schneiker S."/>
            <person name="Martins dos Santos V.A.P."/>
            <person name="Bartels D."/>
            <person name="Bekel T."/>
            <person name="Brecht M."/>
            <person name="Buhrmester J."/>
            <person name="Chernikova T.N."/>
            <person name="Denaro R."/>
            <person name="Ferrer M."/>
            <person name="Gertler C."/>
            <person name="Goesmann A."/>
            <person name="Golyshina O.V."/>
            <person name="Kaminski F."/>
            <person name="Khachane A.N."/>
            <person name="Lang S."/>
            <person name="Linke B."/>
            <person name="McHardy A.C."/>
            <person name="Meyer F."/>
            <person name="Nechitaylo T."/>
            <person name="Puehler A."/>
            <person name="Regenhardt D."/>
            <person name="Rupp O."/>
            <person name="Sabirova J.S."/>
            <person name="Selbitschka W."/>
            <person name="Yakimov M.M."/>
            <person name="Timmis K.N."/>
            <person name="Vorhoelter F.-J."/>
            <person name="Weidner S."/>
            <person name="Kaiser O."/>
            <person name="Golyshin P.N."/>
        </authorList>
    </citation>
    <scope>NUCLEOTIDE SEQUENCE [LARGE SCALE GENOMIC DNA]</scope>
    <source>
        <strain evidence="4">ATCC 700651 / DSM 11573 / NCIMB 13689 / SK2</strain>
    </source>
</reference>
<evidence type="ECO:0000313" key="3">
    <source>
        <dbReference type="EMBL" id="CAL16952.1"/>
    </source>
</evidence>
<dbReference type="Gene3D" id="3.20.20.140">
    <property type="entry name" value="Metal-dependent hydrolases"/>
    <property type="match status" value="1"/>
</dbReference>
<dbReference type="GO" id="GO:0016787">
    <property type="term" value="F:hydrolase activity"/>
    <property type="evidence" value="ECO:0007669"/>
    <property type="project" value="InterPro"/>
</dbReference>
<organism evidence="3 4">
    <name type="scientific">Alcanivorax borkumensis (strain ATCC 700651 / DSM 11573 / NCIMB 13689 / SK2)</name>
    <dbReference type="NCBI Taxonomy" id="393595"/>
    <lineage>
        <taxon>Bacteria</taxon>
        <taxon>Pseudomonadati</taxon>
        <taxon>Pseudomonadota</taxon>
        <taxon>Gammaproteobacteria</taxon>
        <taxon>Oceanospirillales</taxon>
        <taxon>Alcanivoracaceae</taxon>
        <taxon>Alcanivorax</taxon>
    </lineage>
</organism>
<dbReference type="Proteomes" id="UP000008871">
    <property type="component" value="Chromosome"/>
</dbReference>
<feature type="signal peptide" evidence="1">
    <location>
        <begin position="1"/>
        <end position="30"/>
    </location>
</feature>
<evidence type="ECO:0000259" key="2">
    <source>
        <dbReference type="Pfam" id="PF04909"/>
    </source>
</evidence>
<dbReference type="AlphaFoldDB" id="Q0VPE6"/>
<gene>
    <name evidence="3" type="ordered locus">ABO_1504</name>
</gene>
<dbReference type="eggNOG" id="COG2159">
    <property type="taxonomic scope" value="Bacteria"/>
</dbReference>
<feature type="chain" id="PRO_5004178901" description="Amidohydrolase-related domain-containing protein" evidence="1">
    <location>
        <begin position="31"/>
        <end position="351"/>
    </location>
</feature>
<dbReference type="InterPro" id="IPR006680">
    <property type="entry name" value="Amidohydro-rel"/>
</dbReference>
<dbReference type="Pfam" id="PF04909">
    <property type="entry name" value="Amidohydro_2"/>
    <property type="match status" value="1"/>
</dbReference>
<keyword evidence="1" id="KW-0732">Signal</keyword>